<sequence length="174" mass="19175">MKASDFELTDPALTAYIADCEKRLRFPEFNAEIAYRLGEFLRARFVRLHDPSQALYIQIRSFPARPGCPFVLFAAVAGNPDRLGAGIAYQIEGKARVVEHHGGSTYGAKAFAAMMGWPTEKMGLFQQEHVVNGGGFPIRLTNCSTPVGALVVSGLPDVQDHQFIVDSLEEFLKE</sequence>
<dbReference type="SUPFAM" id="SSF143744">
    <property type="entry name" value="GlcG-like"/>
    <property type="match status" value="1"/>
</dbReference>
<dbReference type="PANTHER" id="PTHR28255:SF1">
    <property type="entry name" value="UPF0303 PROTEIN YBR137W"/>
    <property type="match status" value="1"/>
</dbReference>
<dbReference type="Pfam" id="PF03928">
    <property type="entry name" value="HbpS-like"/>
    <property type="match status" value="1"/>
</dbReference>
<dbReference type="InterPro" id="IPR010371">
    <property type="entry name" value="YBR137W-like"/>
</dbReference>
<dbReference type="GeneID" id="34613123"/>
<dbReference type="EMBL" id="KV878337">
    <property type="protein sequence ID" value="OJJ50087.1"/>
    <property type="molecule type" value="Genomic_DNA"/>
</dbReference>
<dbReference type="RefSeq" id="XP_022584597.1">
    <property type="nucleotide sequence ID" value="XM_022726659.1"/>
</dbReference>
<dbReference type="InterPro" id="IPR038084">
    <property type="entry name" value="PduO/GlcC-like_sf"/>
</dbReference>
<organism evidence="1 2">
    <name type="scientific">Penicilliopsis zonata CBS 506.65</name>
    <dbReference type="NCBI Taxonomy" id="1073090"/>
    <lineage>
        <taxon>Eukaryota</taxon>
        <taxon>Fungi</taxon>
        <taxon>Dikarya</taxon>
        <taxon>Ascomycota</taxon>
        <taxon>Pezizomycotina</taxon>
        <taxon>Eurotiomycetes</taxon>
        <taxon>Eurotiomycetidae</taxon>
        <taxon>Eurotiales</taxon>
        <taxon>Aspergillaceae</taxon>
        <taxon>Penicilliopsis</taxon>
    </lineage>
</organism>
<dbReference type="VEuPathDB" id="FungiDB:ASPZODRAFT_164101"/>
<dbReference type="PANTHER" id="PTHR28255">
    <property type="match status" value="1"/>
</dbReference>
<proteinExistence type="predicted"/>
<dbReference type="InterPro" id="IPR005624">
    <property type="entry name" value="PduO/GlcC-like"/>
</dbReference>
<dbReference type="STRING" id="1073090.A0A1L9SSK3"/>
<reference evidence="2" key="1">
    <citation type="journal article" date="2017" name="Genome Biol.">
        <title>Comparative genomics reveals high biological diversity and specific adaptations in the industrially and medically important fungal genus Aspergillus.</title>
        <authorList>
            <person name="de Vries R.P."/>
            <person name="Riley R."/>
            <person name="Wiebenga A."/>
            <person name="Aguilar-Osorio G."/>
            <person name="Amillis S."/>
            <person name="Uchima C.A."/>
            <person name="Anderluh G."/>
            <person name="Asadollahi M."/>
            <person name="Askin M."/>
            <person name="Barry K."/>
            <person name="Battaglia E."/>
            <person name="Bayram O."/>
            <person name="Benocci T."/>
            <person name="Braus-Stromeyer S.A."/>
            <person name="Caldana C."/>
            <person name="Canovas D."/>
            <person name="Cerqueira G.C."/>
            <person name="Chen F."/>
            <person name="Chen W."/>
            <person name="Choi C."/>
            <person name="Clum A."/>
            <person name="Dos Santos R.A."/>
            <person name="Damasio A.R."/>
            <person name="Diallinas G."/>
            <person name="Emri T."/>
            <person name="Fekete E."/>
            <person name="Flipphi M."/>
            <person name="Freyberg S."/>
            <person name="Gallo A."/>
            <person name="Gournas C."/>
            <person name="Habgood R."/>
            <person name="Hainaut M."/>
            <person name="Harispe M.L."/>
            <person name="Henrissat B."/>
            <person name="Hilden K.S."/>
            <person name="Hope R."/>
            <person name="Hossain A."/>
            <person name="Karabika E."/>
            <person name="Karaffa L."/>
            <person name="Karanyi Z."/>
            <person name="Krasevec N."/>
            <person name="Kuo A."/>
            <person name="Kusch H."/>
            <person name="LaButti K."/>
            <person name="Lagendijk E.L."/>
            <person name="Lapidus A."/>
            <person name="Levasseur A."/>
            <person name="Lindquist E."/>
            <person name="Lipzen A."/>
            <person name="Logrieco A.F."/>
            <person name="MacCabe A."/>
            <person name="Maekelae M.R."/>
            <person name="Malavazi I."/>
            <person name="Melin P."/>
            <person name="Meyer V."/>
            <person name="Mielnichuk N."/>
            <person name="Miskei M."/>
            <person name="Molnar A.P."/>
            <person name="Mule G."/>
            <person name="Ngan C.Y."/>
            <person name="Orejas M."/>
            <person name="Orosz E."/>
            <person name="Ouedraogo J.P."/>
            <person name="Overkamp K.M."/>
            <person name="Park H.-S."/>
            <person name="Perrone G."/>
            <person name="Piumi F."/>
            <person name="Punt P.J."/>
            <person name="Ram A.F."/>
            <person name="Ramon A."/>
            <person name="Rauscher S."/>
            <person name="Record E."/>
            <person name="Riano-Pachon D.M."/>
            <person name="Robert V."/>
            <person name="Roehrig J."/>
            <person name="Ruller R."/>
            <person name="Salamov A."/>
            <person name="Salih N.S."/>
            <person name="Samson R.A."/>
            <person name="Sandor E."/>
            <person name="Sanguinetti M."/>
            <person name="Schuetze T."/>
            <person name="Sepcic K."/>
            <person name="Shelest E."/>
            <person name="Sherlock G."/>
            <person name="Sophianopoulou V."/>
            <person name="Squina F.M."/>
            <person name="Sun H."/>
            <person name="Susca A."/>
            <person name="Todd R.B."/>
            <person name="Tsang A."/>
            <person name="Unkles S.E."/>
            <person name="van de Wiele N."/>
            <person name="van Rossen-Uffink D."/>
            <person name="Oliveira J.V."/>
            <person name="Vesth T.C."/>
            <person name="Visser J."/>
            <person name="Yu J.-H."/>
            <person name="Zhou M."/>
            <person name="Andersen M.R."/>
            <person name="Archer D.B."/>
            <person name="Baker S.E."/>
            <person name="Benoit I."/>
            <person name="Brakhage A.A."/>
            <person name="Braus G.H."/>
            <person name="Fischer R."/>
            <person name="Frisvad J.C."/>
            <person name="Goldman G.H."/>
            <person name="Houbraken J."/>
            <person name="Oakley B."/>
            <person name="Pocsi I."/>
            <person name="Scazzocchio C."/>
            <person name="Seiboth B."/>
            <person name="vanKuyk P.A."/>
            <person name="Wortman J."/>
            <person name="Dyer P.S."/>
            <person name="Grigoriev I.V."/>
        </authorList>
    </citation>
    <scope>NUCLEOTIDE SEQUENCE [LARGE SCALE GENOMIC DNA]</scope>
    <source>
        <strain evidence="2">CBS 506.65</strain>
    </source>
</reference>
<dbReference type="Gene3D" id="3.30.450.150">
    <property type="entry name" value="Haem-degrading domain"/>
    <property type="match status" value="1"/>
</dbReference>
<evidence type="ECO:0000313" key="1">
    <source>
        <dbReference type="EMBL" id="OJJ50087.1"/>
    </source>
</evidence>
<dbReference type="Proteomes" id="UP000184188">
    <property type="component" value="Unassembled WGS sequence"/>
</dbReference>
<name>A0A1L9SSK3_9EURO</name>
<protein>
    <recommendedName>
        <fullName evidence="3">Heme-degrading domain-containing protein</fullName>
    </recommendedName>
</protein>
<dbReference type="AlphaFoldDB" id="A0A1L9SSK3"/>
<evidence type="ECO:0008006" key="3">
    <source>
        <dbReference type="Google" id="ProtNLM"/>
    </source>
</evidence>
<gene>
    <name evidence="1" type="ORF">ASPZODRAFT_164101</name>
</gene>
<keyword evidence="2" id="KW-1185">Reference proteome</keyword>
<evidence type="ECO:0000313" key="2">
    <source>
        <dbReference type="Proteomes" id="UP000184188"/>
    </source>
</evidence>
<accession>A0A1L9SSK3</accession>
<dbReference type="OrthoDB" id="2209940at2759"/>